<accession>A0A0A8R1W3</accession>
<protein>
    <submittedName>
        <fullName evidence="2">Respiratory-chain NADH dehydrogenase 24 Kd subunit domain protein</fullName>
    </submittedName>
</protein>
<name>A0A0A8R1W3_9ACTN</name>
<organism evidence="2 3">
    <name type="scientific">Propionibacterium freudenreichii</name>
    <dbReference type="NCBI Taxonomy" id="1744"/>
    <lineage>
        <taxon>Bacteria</taxon>
        <taxon>Bacillati</taxon>
        <taxon>Actinomycetota</taxon>
        <taxon>Actinomycetes</taxon>
        <taxon>Propionibacteriales</taxon>
        <taxon>Propionibacteriaceae</taxon>
        <taxon>Propionibacterium</taxon>
    </lineage>
</organism>
<dbReference type="InterPro" id="IPR036249">
    <property type="entry name" value="Thioredoxin-like_sf"/>
</dbReference>
<dbReference type="AlphaFoldDB" id="A0A0A8R1W3"/>
<dbReference type="OMA" id="CARWAGE"/>
<dbReference type="RefSeq" id="WP_013162226.1">
    <property type="nucleotide sequence ID" value="NZ_CCYS01000021.1"/>
</dbReference>
<evidence type="ECO:0000256" key="1">
    <source>
        <dbReference type="SAM" id="MobiDB-lite"/>
    </source>
</evidence>
<dbReference type="Gene3D" id="3.40.30.10">
    <property type="entry name" value="Glutaredoxin"/>
    <property type="match status" value="1"/>
</dbReference>
<dbReference type="Proteomes" id="UP000250080">
    <property type="component" value="Chromosome I"/>
</dbReference>
<evidence type="ECO:0000313" key="2">
    <source>
        <dbReference type="EMBL" id="SCQ82657.1"/>
    </source>
</evidence>
<dbReference type="CDD" id="cd02980">
    <property type="entry name" value="TRX_Fd_family"/>
    <property type="match status" value="1"/>
</dbReference>
<dbReference type="EMBL" id="LT618793">
    <property type="protein sequence ID" value="SCQ82657.1"/>
    <property type="molecule type" value="Genomic_DNA"/>
</dbReference>
<sequence>MAAEERGWQVVLVSMNATSNAAVQAWGEQLPGVASASLEGDGTPLVEVLDELAGVDASPGAGPEGRASTSGRAPLGSSGVGIRLIGCQPGGGATSVSWLRRVAGHWLRTRRDGAPAVVLQVRHERHDGVEPPDAGPLRGPVAVASAPGESPRDGSASGTRWDPISGDEAPLHSPAWQAPPPFRRHLLVCCGVRCNAQGSREVVESMVRTAKELGVVHDEVLITRTLCLFPCNQAPVVVSYPDNQWRGGVTPAQAAEIVRRAVE</sequence>
<dbReference type="SUPFAM" id="SSF52833">
    <property type="entry name" value="Thioredoxin-like"/>
    <property type="match status" value="1"/>
</dbReference>
<dbReference type="OrthoDB" id="9800597at2"/>
<gene>
    <name evidence="2" type="ORF">PFR_JS23_2313</name>
</gene>
<evidence type="ECO:0000313" key="3">
    <source>
        <dbReference type="Proteomes" id="UP000250080"/>
    </source>
</evidence>
<proteinExistence type="predicted"/>
<feature type="region of interest" description="Disordered" evidence="1">
    <location>
        <begin position="127"/>
        <end position="173"/>
    </location>
</feature>
<reference evidence="2 3" key="1">
    <citation type="submission" date="2016-09" db="EMBL/GenBank/DDBJ databases">
        <authorList>
            <person name="Laine KS P."/>
        </authorList>
    </citation>
    <scope>NUCLEOTIDE SEQUENCE [LARGE SCALE GENOMIC DNA]</scope>
    <source>
        <strain evidence="2">PFRJS-23</strain>
    </source>
</reference>